<dbReference type="GO" id="GO:0016020">
    <property type="term" value="C:membrane"/>
    <property type="evidence" value="ECO:0007669"/>
    <property type="project" value="UniProtKB-SubCell"/>
</dbReference>
<evidence type="ECO:0000256" key="5">
    <source>
        <dbReference type="ARBA" id="ARBA00034125"/>
    </source>
</evidence>
<protein>
    <recommendedName>
        <fullName evidence="12">Threonine/serine exporter-like N-terminal domain-containing protein</fullName>
    </recommendedName>
</protein>
<feature type="transmembrane region" description="Helical" evidence="7">
    <location>
        <begin position="399"/>
        <end position="415"/>
    </location>
</feature>
<keyword evidence="11" id="KW-1185">Reference proteome</keyword>
<gene>
    <name evidence="10" type="ORF">BB561_005055</name>
</gene>
<feature type="domain" description="Threonine/Serine exporter ThrE" evidence="9">
    <location>
        <begin position="506"/>
        <end position="630"/>
    </location>
</feature>
<keyword evidence="3 7" id="KW-1133">Transmembrane helix</keyword>
<dbReference type="PANTHER" id="PTHR31082">
    <property type="entry name" value="PHEROMONE-REGULATED MEMBRANE PROTEIN 10"/>
    <property type="match status" value="1"/>
</dbReference>
<dbReference type="OrthoDB" id="413008at2759"/>
<name>A0A2T9YCH2_9FUNG</name>
<dbReference type="STRING" id="133385.A0A2T9YCH2"/>
<dbReference type="GO" id="GO:0022857">
    <property type="term" value="F:transmembrane transporter activity"/>
    <property type="evidence" value="ECO:0007669"/>
    <property type="project" value="InterPro"/>
</dbReference>
<dbReference type="Pfam" id="PF06738">
    <property type="entry name" value="ThrE"/>
    <property type="match status" value="1"/>
</dbReference>
<reference evidence="10 11" key="1">
    <citation type="journal article" date="2018" name="MBio">
        <title>Comparative Genomics Reveals the Core Gene Toolbox for the Fungus-Insect Symbiosis.</title>
        <authorList>
            <person name="Wang Y."/>
            <person name="Stata M."/>
            <person name="Wang W."/>
            <person name="Stajich J.E."/>
            <person name="White M.M."/>
            <person name="Moncalvo J.M."/>
        </authorList>
    </citation>
    <scope>NUCLEOTIDE SEQUENCE [LARGE SCALE GENOMIC DNA]</scope>
    <source>
        <strain evidence="10 11">SWE-8-4</strain>
    </source>
</reference>
<evidence type="ECO:0000256" key="6">
    <source>
        <dbReference type="SAM" id="MobiDB-lite"/>
    </source>
</evidence>
<evidence type="ECO:0000256" key="1">
    <source>
        <dbReference type="ARBA" id="ARBA00004141"/>
    </source>
</evidence>
<feature type="domain" description="Threonine/serine exporter-like N-terminal" evidence="8">
    <location>
        <begin position="241"/>
        <end position="475"/>
    </location>
</feature>
<comment type="caution">
    <text evidence="10">The sequence shown here is derived from an EMBL/GenBank/DDBJ whole genome shotgun (WGS) entry which is preliminary data.</text>
</comment>
<comment type="subcellular location">
    <subcellularLocation>
        <location evidence="1">Membrane</location>
        <topology evidence="1">Multi-pass membrane protein</topology>
    </subcellularLocation>
</comment>
<evidence type="ECO:0000259" key="9">
    <source>
        <dbReference type="Pfam" id="PF12821"/>
    </source>
</evidence>
<dbReference type="PANTHER" id="PTHR31082:SF4">
    <property type="entry name" value="PHEROMONE-REGULATED MEMBRANE PROTEIN 10"/>
    <property type="match status" value="1"/>
</dbReference>
<evidence type="ECO:0000313" key="10">
    <source>
        <dbReference type="EMBL" id="PVU90028.1"/>
    </source>
</evidence>
<feature type="compositionally biased region" description="Polar residues" evidence="6">
    <location>
        <begin position="11"/>
        <end position="27"/>
    </location>
</feature>
<dbReference type="InterPro" id="IPR010619">
    <property type="entry name" value="ThrE-like_N"/>
</dbReference>
<dbReference type="EMBL" id="MBFR01000280">
    <property type="protein sequence ID" value="PVU90028.1"/>
    <property type="molecule type" value="Genomic_DNA"/>
</dbReference>
<dbReference type="AlphaFoldDB" id="A0A2T9YCH2"/>
<evidence type="ECO:0000256" key="7">
    <source>
        <dbReference type="SAM" id="Phobius"/>
    </source>
</evidence>
<organism evidence="10 11">
    <name type="scientific">Smittium simulii</name>
    <dbReference type="NCBI Taxonomy" id="133385"/>
    <lineage>
        <taxon>Eukaryota</taxon>
        <taxon>Fungi</taxon>
        <taxon>Fungi incertae sedis</taxon>
        <taxon>Zoopagomycota</taxon>
        <taxon>Kickxellomycotina</taxon>
        <taxon>Harpellomycetes</taxon>
        <taxon>Harpellales</taxon>
        <taxon>Legeriomycetaceae</taxon>
        <taxon>Smittium</taxon>
    </lineage>
</organism>
<proteinExistence type="inferred from homology"/>
<dbReference type="Pfam" id="PF12821">
    <property type="entry name" value="ThrE_2"/>
    <property type="match status" value="1"/>
</dbReference>
<keyword evidence="4 7" id="KW-0472">Membrane</keyword>
<feature type="transmembrane region" description="Helical" evidence="7">
    <location>
        <begin position="527"/>
        <end position="544"/>
    </location>
</feature>
<accession>A0A2T9YCH2</accession>
<evidence type="ECO:0000256" key="4">
    <source>
        <dbReference type="ARBA" id="ARBA00023136"/>
    </source>
</evidence>
<evidence type="ECO:0000259" key="8">
    <source>
        <dbReference type="Pfam" id="PF06738"/>
    </source>
</evidence>
<dbReference type="InterPro" id="IPR051361">
    <property type="entry name" value="ThrE/Ser_Exporter"/>
</dbReference>
<feature type="transmembrane region" description="Helical" evidence="7">
    <location>
        <begin position="581"/>
        <end position="603"/>
    </location>
</feature>
<feature type="transmembrane region" description="Helical" evidence="7">
    <location>
        <begin position="457"/>
        <end position="478"/>
    </location>
</feature>
<evidence type="ECO:0008006" key="12">
    <source>
        <dbReference type="Google" id="ProtNLM"/>
    </source>
</evidence>
<evidence type="ECO:0000313" key="11">
    <source>
        <dbReference type="Proteomes" id="UP000245383"/>
    </source>
</evidence>
<feature type="region of interest" description="Disordered" evidence="6">
    <location>
        <begin position="1"/>
        <end position="27"/>
    </location>
</feature>
<feature type="compositionally biased region" description="Basic and acidic residues" evidence="6">
    <location>
        <begin position="1"/>
        <end position="10"/>
    </location>
</feature>
<keyword evidence="2 7" id="KW-0812">Transmembrane</keyword>
<sequence length="645" mass="71972">MSDDNFKADKNLQTISAQNSPKPSTSDLRLESNILANSIPSTLGFEKISLDNAKKTGMYSGRFKNKRKGSKLRLDRVGGTLYNNIKKKTAVGTSQEKNLNHRDFNSKSFSNFYIPGNSTHETPNGSPSGSSYELNALSNTRLPQIKERNRYKSARDLVSNLNIANTNKCNYREKLNTCYNSTLELNRSDILSINQQEYNHYSKDLEQGAEFYNSESSGTDIQVSLSRFHKGNLSVARKQKLLVTFGKCLSSYGAPTYRLESSLARMTKHLELQASSKVMPGFILMFFDEVEQHKAKTLMIKTTPGYDFYKLSLIDALFEDVIQQRIKVGKALEEIKIIENIPDLYPWYIRFLAACINTMSLNVIAYHGNWMGLLISFMFGVLVNGSILAAGRFKGFQNVNSFVSSFVSAFLIMFFRKSVCFESLIMSAISPLLPGLDLSVGIIEIMAKSSVPGTVRLFQSLVTLMVLTFSVQMGVLTYNNVKNIDDMPKLVGKYSDCKSISEYYKLIFLPLSMLCNCIKYNIYKKRIPMCMIIASSMYSVLYFVGKYADAKNFATVLGSFVAGLLSNLAGKYLDTPPFVPLVVSIGLLVPGSLGLQSSFALMYDESISGLFVQVIKTCIAIMIGVFISSFLVYPRGKNSAAFLTL</sequence>
<feature type="transmembrane region" description="Helical" evidence="7">
    <location>
        <begin position="373"/>
        <end position="393"/>
    </location>
</feature>
<evidence type="ECO:0000256" key="2">
    <source>
        <dbReference type="ARBA" id="ARBA00022692"/>
    </source>
</evidence>
<feature type="transmembrane region" description="Helical" evidence="7">
    <location>
        <begin position="550"/>
        <end position="569"/>
    </location>
</feature>
<feature type="region of interest" description="Disordered" evidence="6">
    <location>
        <begin position="115"/>
        <end position="134"/>
    </location>
</feature>
<evidence type="ECO:0000256" key="3">
    <source>
        <dbReference type="ARBA" id="ARBA00022989"/>
    </source>
</evidence>
<dbReference type="InterPro" id="IPR024528">
    <property type="entry name" value="ThrE_2"/>
</dbReference>
<feature type="transmembrane region" description="Helical" evidence="7">
    <location>
        <begin position="609"/>
        <end position="633"/>
    </location>
</feature>
<comment type="similarity">
    <text evidence="5">Belongs to the ThrE exporter (TC 2.A.79) family.</text>
</comment>
<dbReference type="Proteomes" id="UP000245383">
    <property type="component" value="Unassembled WGS sequence"/>
</dbReference>